<comment type="caution">
    <text evidence="3">The sequence shown here is derived from an EMBL/GenBank/DDBJ whole genome shotgun (WGS) entry which is preliminary data.</text>
</comment>
<dbReference type="Proteomes" id="UP000317839">
    <property type="component" value="Unassembled WGS sequence"/>
</dbReference>
<dbReference type="Pfam" id="PF01757">
    <property type="entry name" value="Acyl_transf_3"/>
    <property type="match status" value="1"/>
</dbReference>
<evidence type="ECO:0000256" key="1">
    <source>
        <dbReference type="SAM" id="Phobius"/>
    </source>
</evidence>
<gene>
    <name evidence="3" type="ORF">FLL45_06385</name>
</gene>
<feature type="transmembrane region" description="Helical" evidence="1">
    <location>
        <begin position="307"/>
        <end position="328"/>
    </location>
</feature>
<keyword evidence="4" id="KW-1185">Reference proteome</keyword>
<organism evidence="3 4">
    <name type="scientific">Aliikangiella marina</name>
    <dbReference type="NCBI Taxonomy" id="1712262"/>
    <lineage>
        <taxon>Bacteria</taxon>
        <taxon>Pseudomonadati</taxon>
        <taxon>Pseudomonadota</taxon>
        <taxon>Gammaproteobacteria</taxon>
        <taxon>Oceanospirillales</taxon>
        <taxon>Pleioneaceae</taxon>
        <taxon>Aliikangiella</taxon>
    </lineage>
</organism>
<keyword evidence="3" id="KW-0012">Acyltransferase</keyword>
<keyword evidence="1" id="KW-0812">Transmembrane</keyword>
<name>A0A545TBK8_9GAMM</name>
<feature type="transmembrane region" description="Helical" evidence="1">
    <location>
        <begin position="42"/>
        <end position="60"/>
    </location>
</feature>
<feature type="transmembrane region" description="Helical" evidence="1">
    <location>
        <begin position="160"/>
        <end position="178"/>
    </location>
</feature>
<dbReference type="GO" id="GO:0000271">
    <property type="term" value="P:polysaccharide biosynthetic process"/>
    <property type="evidence" value="ECO:0007669"/>
    <property type="project" value="TreeGrafter"/>
</dbReference>
<feature type="transmembrane region" description="Helical" evidence="1">
    <location>
        <begin position="81"/>
        <end position="99"/>
    </location>
</feature>
<feature type="transmembrane region" description="Helical" evidence="1">
    <location>
        <begin position="278"/>
        <end position="295"/>
    </location>
</feature>
<dbReference type="PANTHER" id="PTHR23028">
    <property type="entry name" value="ACETYLTRANSFERASE"/>
    <property type="match status" value="1"/>
</dbReference>
<keyword evidence="3" id="KW-0808">Transferase</keyword>
<dbReference type="PANTHER" id="PTHR23028:SF53">
    <property type="entry name" value="ACYL_TRANSF_3 DOMAIN-CONTAINING PROTEIN"/>
    <property type="match status" value="1"/>
</dbReference>
<keyword evidence="1" id="KW-0472">Membrane</keyword>
<feature type="transmembrane region" description="Helical" evidence="1">
    <location>
        <begin position="217"/>
        <end position="236"/>
    </location>
</feature>
<sequence length="340" mass="38118">MLLSVQYLRGIAASLVVFHHTLVQLERHGSGAFKVDTNVGEAGVDIFFVISGFIMTYIAGQKTLTPMKFWRDRVIRIVPLYWFYTGLMVAIAFFLPSVLKTAVFDIPHAIKSFLFIPTFHPKMDTMVWPVLVQGWTLNYEMFFYLIFGLMLLLSSASQRLWGLVTIFALLIALGLAIQPSNPLAATYTNSLLAEFIAGAILGHLYNQNRFPSGRSGWLFLILGVGFFLLAVVMPGWGGKRAIEWGIPSTLLLIGAVAVERNGKISENKLLKYVGDSSYSLYLVHTFVLGVVGFIWGKITFQHYLFDVLAVILAIVACLIAGLISFYWIEKPIIRFFKKRA</sequence>
<dbReference type="AlphaFoldDB" id="A0A545TBK8"/>
<feature type="transmembrane region" description="Helical" evidence="1">
    <location>
        <begin position="242"/>
        <end position="258"/>
    </location>
</feature>
<dbReference type="OrthoDB" id="9767863at2"/>
<evidence type="ECO:0000313" key="4">
    <source>
        <dbReference type="Proteomes" id="UP000317839"/>
    </source>
</evidence>
<dbReference type="InterPro" id="IPR050879">
    <property type="entry name" value="Acyltransferase_3"/>
</dbReference>
<dbReference type="InterPro" id="IPR002656">
    <property type="entry name" value="Acyl_transf_3_dom"/>
</dbReference>
<dbReference type="RefSeq" id="WP_142941202.1">
    <property type="nucleotide sequence ID" value="NZ_VIKR01000002.1"/>
</dbReference>
<feature type="domain" description="Acyltransferase 3" evidence="2">
    <location>
        <begin position="4"/>
        <end position="320"/>
    </location>
</feature>
<dbReference type="GO" id="GO:0016747">
    <property type="term" value="F:acyltransferase activity, transferring groups other than amino-acyl groups"/>
    <property type="evidence" value="ECO:0007669"/>
    <property type="project" value="InterPro"/>
</dbReference>
<keyword evidence="1" id="KW-1133">Transmembrane helix</keyword>
<dbReference type="GO" id="GO:0016020">
    <property type="term" value="C:membrane"/>
    <property type="evidence" value="ECO:0007669"/>
    <property type="project" value="TreeGrafter"/>
</dbReference>
<reference evidence="3 4" key="1">
    <citation type="submission" date="2019-06" db="EMBL/GenBank/DDBJ databases">
        <title>Draft genome of Aliikangiella marina GYP-15.</title>
        <authorList>
            <person name="Wang G."/>
        </authorList>
    </citation>
    <scope>NUCLEOTIDE SEQUENCE [LARGE SCALE GENOMIC DNA]</scope>
    <source>
        <strain evidence="3 4">GYP-15</strain>
    </source>
</reference>
<feature type="transmembrane region" description="Helical" evidence="1">
    <location>
        <begin position="184"/>
        <end position="205"/>
    </location>
</feature>
<dbReference type="EMBL" id="VIKR01000002">
    <property type="protein sequence ID" value="TQV74587.1"/>
    <property type="molecule type" value="Genomic_DNA"/>
</dbReference>
<protein>
    <submittedName>
        <fullName evidence="3">Acyltransferase</fullName>
    </submittedName>
</protein>
<evidence type="ECO:0000259" key="2">
    <source>
        <dbReference type="Pfam" id="PF01757"/>
    </source>
</evidence>
<proteinExistence type="predicted"/>
<evidence type="ECO:0000313" key="3">
    <source>
        <dbReference type="EMBL" id="TQV74587.1"/>
    </source>
</evidence>
<accession>A0A545TBK8</accession>
<feature type="transmembrane region" description="Helical" evidence="1">
    <location>
        <begin position="132"/>
        <end position="153"/>
    </location>
</feature>